<name>A0A5B7DE13_PORTR</name>
<dbReference type="Proteomes" id="UP000324222">
    <property type="component" value="Unassembled WGS sequence"/>
</dbReference>
<dbReference type="AlphaFoldDB" id="A0A5B7DE13"/>
<accession>A0A5B7DE13</accession>
<comment type="caution">
    <text evidence="1">The sequence shown here is derived from an EMBL/GenBank/DDBJ whole genome shotgun (WGS) entry which is preliminary data.</text>
</comment>
<evidence type="ECO:0000313" key="2">
    <source>
        <dbReference type="Proteomes" id="UP000324222"/>
    </source>
</evidence>
<evidence type="ECO:0000313" key="1">
    <source>
        <dbReference type="EMBL" id="MPC19538.1"/>
    </source>
</evidence>
<keyword evidence="2" id="KW-1185">Reference proteome</keyword>
<sequence length="64" mass="7525">MTSDLTLEAHRDRSVLDFVISNDTDPLSRSRLDLLLAVLWRNPQKQRCLWHFVSANWGPEEAFR</sequence>
<proteinExistence type="predicted"/>
<dbReference type="EMBL" id="VSRR010000778">
    <property type="protein sequence ID" value="MPC19538.1"/>
    <property type="molecule type" value="Genomic_DNA"/>
</dbReference>
<protein>
    <submittedName>
        <fullName evidence="1">Uncharacterized protein</fullName>
    </submittedName>
</protein>
<organism evidence="1 2">
    <name type="scientific">Portunus trituberculatus</name>
    <name type="common">Swimming crab</name>
    <name type="synonym">Neptunus trituberculatus</name>
    <dbReference type="NCBI Taxonomy" id="210409"/>
    <lineage>
        <taxon>Eukaryota</taxon>
        <taxon>Metazoa</taxon>
        <taxon>Ecdysozoa</taxon>
        <taxon>Arthropoda</taxon>
        <taxon>Crustacea</taxon>
        <taxon>Multicrustacea</taxon>
        <taxon>Malacostraca</taxon>
        <taxon>Eumalacostraca</taxon>
        <taxon>Eucarida</taxon>
        <taxon>Decapoda</taxon>
        <taxon>Pleocyemata</taxon>
        <taxon>Brachyura</taxon>
        <taxon>Eubrachyura</taxon>
        <taxon>Portunoidea</taxon>
        <taxon>Portunidae</taxon>
        <taxon>Portuninae</taxon>
        <taxon>Portunus</taxon>
    </lineage>
</organism>
<gene>
    <name evidence="1" type="ORF">E2C01_012453</name>
</gene>
<reference evidence="1 2" key="1">
    <citation type="submission" date="2019-05" db="EMBL/GenBank/DDBJ databases">
        <title>Another draft genome of Portunus trituberculatus and its Hox gene families provides insights of decapod evolution.</title>
        <authorList>
            <person name="Jeong J.-H."/>
            <person name="Song I."/>
            <person name="Kim S."/>
            <person name="Choi T."/>
            <person name="Kim D."/>
            <person name="Ryu S."/>
            <person name="Kim W."/>
        </authorList>
    </citation>
    <scope>NUCLEOTIDE SEQUENCE [LARGE SCALE GENOMIC DNA]</scope>
    <source>
        <tissue evidence="1">Muscle</tissue>
    </source>
</reference>